<name>A0A4R2BJK0_9BACI</name>
<proteinExistence type="predicted"/>
<reference evidence="1 2" key="1">
    <citation type="journal article" date="2015" name="Stand. Genomic Sci.">
        <title>Genomic Encyclopedia of Bacterial and Archaeal Type Strains, Phase III: the genomes of soil and plant-associated and newly described type strains.</title>
        <authorList>
            <person name="Whitman W.B."/>
            <person name="Woyke T."/>
            <person name="Klenk H.P."/>
            <person name="Zhou Y."/>
            <person name="Lilburn T.G."/>
            <person name="Beck B.J."/>
            <person name="De Vos P."/>
            <person name="Vandamme P."/>
            <person name="Eisen J.A."/>
            <person name="Garrity G."/>
            <person name="Hugenholtz P."/>
            <person name="Kyrpides N.C."/>
        </authorList>
    </citation>
    <scope>NUCLEOTIDE SEQUENCE [LARGE SCALE GENOMIC DNA]</scope>
    <source>
        <strain evidence="1 2">CV53</strain>
    </source>
</reference>
<dbReference type="EMBL" id="SLVV01000004">
    <property type="protein sequence ID" value="TCN26154.1"/>
    <property type="molecule type" value="Genomic_DNA"/>
</dbReference>
<sequence length="58" mass="6992">MCDRRILTEDEIRKLQELKTVLLNADSLTERNIMLKKIEQLFSKSKQRHKFMVTLNED</sequence>
<evidence type="ECO:0000313" key="2">
    <source>
        <dbReference type="Proteomes" id="UP000295689"/>
    </source>
</evidence>
<dbReference type="AlphaFoldDB" id="A0A4R2BJK0"/>
<comment type="caution">
    <text evidence="1">The sequence shown here is derived from an EMBL/GenBank/DDBJ whole genome shotgun (WGS) entry which is preliminary data.</text>
</comment>
<evidence type="ECO:0000313" key="1">
    <source>
        <dbReference type="EMBL" id="TCN26154.1"/>
    </source>
</evidence>
<accession>A0A4R2BJK0</accession>
<dbReference type="Proteomes" id="UP000295689">
    <property type="component" value="Unassembled WGS sequence"/>
</dbReference>
<gene>
    <name evidence="1" type="ORF">EV146_104262</name>
</gene>
<organism evidence="1 2">
    <name type="scientific">Mesobacillus foraminis</name>
    <dbReference type="NCBI Taxonomy" id="279826"/>
    <lineage>
        <taxon>Bacteria</taxon>
        <taxon>Bacillati</taxon>
        <taxon>Bacillota</taxon>
        <taxon>Bacilli</taxon>
        <taxon>Bacillales</taxon>
        <taxon>Bacillaceae</taxon>
        <taxon>Mesobacillus</taxon>
    </lineage>
</organism>
<dbReference type="RefSeq" id="WP_158287044.1">
    <property type="nucleotide sequence ID" value="NZ_JABUHM010000015.1"/>
</dbReference>
<keyword evidence="2" id="KW-1185">Reference proteome</keyword>
<protein>
    <submittedName>
        <fullName evidence="1">Uncharacterized protein</fullName>
    </submittedName>
</protein>